<sequence>MVSIAVIAFIGFSFHSQPQSSSAASIKFLEVYIGDQLEKRIEIPDDNYTQTFSIVTEHGMNTVRIKDGAVSMVEADCPDHLCEHSQPIHRLNDLIVCMPNRVILTLVSE</sequence>
<evidence type="ECO:0000313" key="1">
    <source>
        <dbReference type="EMBL" id="GAA0385249.1"/>
    </source>
</evidence>
<dbReference type="RefSeq" id="WP_343859525.1">
    <property type="nucleotide sequence ID" value="NZ_BAAACX010000007.1"/>
</dbReference>
<keyword evidence="2" id="KW-1185">Reference proteome</keyword>
<dbReference type="Pfam" id="PF07009">
    <property type="entry name" value="NusG_II"/>
    <property type="match status" value="1"/>
</dbReference>
<protein>
    <recommendedName>
        <fullName evidence="3">NusG domain-containing protein</fullName>
    </recommendedName>
</protein>
<dbReference type="Gene3D" id="2.60.320.10">
    <property type="entry name" value="N-utilization substance G protein NusG, insert domain"/>
    <property type="match status" value="1"/>
</dbReference>
<proteinExistence type="predicted"/>
<accession>A0ABN0Y866</accession>
<dbReference type="Proteomes" id="UP001500340">
    <property type="component" value="Unassembled WGS sequence"/>
</dbReference>
<evidence type="ECO:0000313" key="2">
    <source>
        <dbReference type="Proteomes" id="UP001500340"/>
    </source>
</evidence>
<name>A0ABN0Y866_9BACL</name>
<dbReference type="InterPro" id="IPR038690">
    <property type="entry name" value="NusG_2_sf"/>
</dbReference>
<reference evidence="1 2" key="1">
    <citation type="journal article" date="2019" name="Int. J. Syst. Evol. Microbiol.">
        <title>The Global Catalogue of Microorganisms (GCM) 10K type strain sequencing project: providing services to taxonomists for standard genome sequencing and annotation.</title>
        <authorList>
            <consortium name="The Broad Institute Genomics Platform"/>
            <consortium name="The Broad Institute Genome Sequencing Center for Infectious Disease"/>
            <person name="Wu L."/>
            <person name="Ma J."/>
        </authorList>
    </citation>
    <scope>NUCLEOTIDE SEQUENCE [LARGE SCALE GENOMIC DNA]</scope>
    <source>
        <strain evidence="1 2">JCM 12774</strain>
    </source>
</reference>
<organism evidence="1 2">
    <name type="scientific">Paenibacillus motobuensis</name>
    <dbReference type="NCBI Taxonomy" id="295324"/>
    <lineage>
        <taxon>Bacteria</taxon>
        <taxon>Bacillati</taxon>
        <taxon>Bacillota</taxon>
        <taxon>Bacilli</taxon>
        <taxon>Bacillales</taxon>
        <taxon>Paenibacillaceae</taxon>
        <taxon>Paenibacillus</taxon>
    </lineage>
</organism>
<dbReference type="EMBL" id="BAAACX010000007">
    <property type="protein sequence ID" value="GAA0385249.1"/>
    <property type="molecule type" value="Genomic_DNA"/>
</dbReference>
<evidence type="ECO:0008006" key="3">
    <source>
        <dbReference type="Google" id="ProtNLM"/>
    </source>
</evidence>
<comment type="caution">
    <text evidence="1">The sequence shown here is derived from an EMBL/GenBank/DDBJ whole genome shotgun (WGS) entry which is preliminary data.</text>
</comment>
<gene>
    <name evidence="1" type="ORF">GCM10008933_15440</name>
</gene>